<reference evidence="6" key="1">
    <citation type="journal article" date="2019" name="Int. J. Syst. Evol. Microbiol.">
        <title>The Global Catalogue of Microorganisms (GCM) 10K type strain sequencing project: providing services to taxonomists for standard genome sequencing and annotation.</title>
        <authorList>
            <consortium name="The Broad Institute Genomics Platform"/>
            <consortium name="The Broad Institute Genome Sequencing Center for Infectious Disease"/>
            <person name="Wu L."/>
            <person name="Ma J."/>
        </authorList>
    </citation>
    <scope>NUCLEOTIDE SEQUENCE [LARGE SCALE GENOMIC DNA]</scope>
    <source>
        <strain evidence="6">JCM 18326</strain>
    </source>
</reference>
<keyword evidence="3" id="KW-0378">Hydrolase</keyword>
<dbReference type="SUPFAM" id="SSF89550">
    <property type="entry name" value="PHP domain-like"/>
    <property type="match status" value="1"/>
</dbReference>
<dbReference type="Gene3D" id="3.20.20.140">
    <property type="entry name" value="Metal-dependent hydrolases"/>
    <property type="match status" value="1"/>
</dbReference>
<dbReference type="EMBL" id="BAABJX010000022">
    <property type="protein sequence ID" value="GAA4829761.1"/>
    <property type="molecule type" value="Genomic_DNA"/>
</dbReference>
<keyword evidence="6" id="KW-1185">Reference proteome</keyword>
<comment type="catalytic activity">
    <reaction evidence="4">
        <text>O-phospho-L-tyrosyl-[protein] + H2O = L-tyrosyl-[protein] + phosphate</text>
        <dbReference type="Rhea" id="RHEA:10684"/>
        <dbReference type="Rhea" id="RHEA-COMP:10136"/>
        <dbReference type="Rhea" id="RHEA-COMP:20101"/>
        <dbReference type="ChEBI" id="CHEBI:15377"/>
        <dbReference type="ChEBI" id="CHEBI:43474"/>
        <dbReference type="ChEBI" id="CHEBI:46858"/>
        <dbReference type="ChEBI" id="CHEBI:61978"/>
        <dbReference type="EC" id="3.1.3.48"/>
    </reaction>
</comment>
<gene>
    <name evidence="5" type="ORF">GCM10023331_13750</name>
</gene>
<dbReference type="RefSeq" id="WP_345370379.1">
    <property type="nucleotide sequence ID" value="NZ_BAABJX010000022.1"/>
</dbReference>
<proteinExistence type="inferred from homology"/>
<evidence type="ECO:0000313" key="6">
    <source>
        <dbReference type="Proteomes" id="UP001500298"/>
    </source>
</evidence>
<dbReference type="PANTHER" id="PTHR39181">
    <property type="entry name" value="TYROSINE-PROTEIN PHOSPHATASE YWQE"/>
    <property type="match status" value="1"/>
</dbReference>
<dbReference type="Pfam" id="PF19567">
    <property type="entry name" value="CpsB_CapC"/>
    <property type="match status" value="1"/>
</dbReference>
<accession>A0ABP9D867</accession>
<evidence type="ECO:0000256" key="4">
    <source>
        <dbReference type="ARBA" id="ARBA00051722"/>
    </source>
</evidence>
<dbReference type="Proteomes" id="UP001500298">
    <property type="component" value="Unassembled WGS sequence"/>
</dbReference>
<evidence type="ECO:0000256" key="3">
    <source>
        <dbReference type="ARBA" id="ARBA00022801"/>
    </source>
</evidence>
<dbReference type="PIRSF" id="PIRSF016557">
    <property type="entry name" value="Caps_synth_CpsB"/>
    <property type="match status" value="1"/>
</dbReference>
<organism evidence="5 6">
    <name type="scientific">Algivirga pacifica</name>
    <dbReference type="NCBI Taxonomy" id="1162670"/>
    <lineage>
        <taxon>Bacteria</taxon>
        <taxon>Pseudomonadati</taxon>
        <taxon>Bacteroidota</taxon>
        <taxon>Cytophagia</taxon>
        <taxon>Cytophagales</taxon>
        <taxon>Flammeovirgaceae</taxon>
        <taxon>Algivirga</taxon>
    </lineage>
</organism>
<evidence type="ECO:0000256" key="2">
    <source>
        <dbReference type="ARBA" id="ARBA00013064"/>
    </source>
</evidence>
<comment type="similarity">
    <text evidence="1">Belongs to the metallo-dependent hydrolases superfamily. CpsB/CapC family.</text>
</comment>
<evidence type="ECO:0000313" key="5">
    <source>
        <dbReference type="EMBL" id="GAA4829761.1"/>
    </source>
</evidence>
<evidence type="ECO:0000256" key="1">
    <source>
        <dbReference type="ARBA" id="ARBA00005750"/>
    </source>
</evidence>
<sequence>MLFSLFKKKKKKAQRDLPPVLVDMHSHILPGIDDGSKNMEETIIMLKEFQSLGYKKMIMTPHIMMDFFRNTPEIVLGKLEEVKVAAKDAGIHMELEAAAEYYLDEAFIEMIESGAPLLTFGDNYVLFELSYMNESPLIDKAIFMLKSRGYKPVLAHPERYLYLGGKYQTFIDLKSKGVLLQLNILSFIGYYSKGSLDLAERLIKDKLVAFISSDCHKPRHIEKLIKARETELYQDALELSLLNNSLLTNTEQ</sequence>
<comment type="caution">
    <text evidence="5">The sequence shown here is derived from an EMBL/GenBank/DDBJ whole genome shotgun (WGS) entry which is preliminary data.</text>
</comment>
<dbReference type="PANTHER" id="PTHR39181:SF1">
    <property type="entry name" value="TYROSINE-PROTEIN PHOSPHATASE YWQE"/>
    <property type="match status" value="1"/>
</dbReference>
<dbReference type="InterPro" id="IPR016667">
    <property type="entry name" value="Caps_polysacc_synth_CpsB/CapC"/>
</dbReference>
<dbReference type="InterPro" id="IPR016195">
    <property type="entry name" value="Pol/histidinol_Pase-like"/>
</dbReference>
<dbReference type="EC" id="3.1.3.48" evidence="2"/>
<protein>
    <recommendedName>
        <fullName evidence="2">protein-tyrosine-phosphatase</fullName>
        <ecNumber evidence="2">3.1.3.48</ecNumber>
    </recommendedName>
</protein>
<name>A0ABP9D867_9BACT</name>